<evidence type="ECO:0000313" key="11">
    <source>
        <dbReference type="EnsemblMetazoa" id="XP_038054438.1"/>
    </source>
</evidence>
<evidence type="ECO:0000259" key="10">
    <source>
        <dbReference type="Pfam" id="PF13660"/>
    </source>
</evidence>
<feature type="domain" description="MOFRL-associated" evidence="10">
    <location>
        <begin position="54"/>
        <end position="302"/>
    </location>
</feature>
<dbReference type="FunFam" id="3.40.50.10180:FF:000001">
    <property type="entry name" value="Glycerate kinase"/>
    <property type="match status" value="1"/>
</dbReference>
<dbReference type="AlphaFoldDB" id="A0A913ZRP1"/>
<reference evidence="11" key="1">
    <citation type="submission" date="2022-11" db="UniProtKB">
        <authorList>
            <consortium name="EnsemblMetazoa"/>
        </authorList>
    </citation>
    <scope>IDENTIFICATION</scope>
</reference>
<dbReference type="Pfam" id="PF13660">
    <property type="entry name" value="DUF4147"/>
    <property type="match status" value="1"/>
</dbReference>
<evidence type="ECO:0000256" key="7">
    <source>
        <dbReference type="ARBA" id="ARBA00022777"/>
    </source>
</evidence>
<dbReference type="InterPro" id="IPR039760">
    <property type="entry name" value="MOFRL_protein"/>
</dbReference>
<comment type="catalytic activity">
    <reaction evidence="1">
        <text>(R)-glycerate + ATP = (2R)-3-phosphoglycerate + ADP + H(+)</text>
        <dbReference type="Rhea" id="RHEA:23516"/>
        <dbReference type="ChEBI" id="CHEBI:15378"/>
        <dbReference type="ChEBI" id="CHEBI:16659"/>
        <dbReference type="ChEBI" id="CHEBI:30616"/>
        <dbReference type="ChEBI" id="CHEBI:58272"/>
        <dbReference type="ChEBI" id="CHEBI:456216"/>
        <dbReference type="EC" id="2.7.1.31"/>
    </reaction>
</comment>
<organism evidence="11 12">
    <name type="scientific">Patiria miniata</name>
    <name type="common">Bat star</name>
    <name type="synonym">Asterina miniata</name>
    <dbReference type="NCBI Taxonomy" id="46514"/>
    <lineage>
        <taxon>Eukaryota</taxon>
        <taxon>Metazoa</taxon>
        <taxon>Echinodermata</taxon>
        <taxon>Eleutherozoa</taxon>
        <taxon>Asterozoa</taxon>
        <taxon>Asteroidea</taxon>
        <taxon>Valvatacea</taxon>
        <taxon>Valvatida</taxon>
        <taxon>Asterinidae</taxon>
        <taxon>Patiria</taxon>
    </lineage>
</organism>
<dbReference type="InterPro" id="IPR038614">
    <property type="entry name" value="GK_N_sf"/>
</dbReference>
<evidence type="ECO:0000256" key="6">
    <source>
        <dbReference type="ARBA" id="ARBA00022741"/>
    </source>
</evidence>
<dbReference type="Proteomes" id="UP000887568">
    <property type="component" value="Unplaced"/>
</dbReference>
<keyword evidence="5" id="KW-0808">Transferase</keyword>
<evidence type="ECO:0000256" key="1">
    <source>
        <dbReference type="ARBA" id="ARBA00000694"/>
    </source>
</evidence>
<dbReference type="InterPro" id="IPR037035">
    <property type="entry name" value="GK-like_C_sf"/>
</dbReference>
<proteinExistence type="inferred from homology"/>
<comment type="similarity">
    <text evidence="2">Belongs to the glycerate kinase type-2 family.</text>
</comment>
<dbReference type="CTD" id="132158"/>
<evidence type="ECO:0000256" key="5">
    <source>
        <dbReference type="ARBA" id="ARBA00022679"/>
    </source>
</evidence>
<dbReference type="PANTHER" id="PTHR12227:SF0">
    <property type="entry name" value="GLYCERATE KINASE"/>
    <property type="match status" value="1"/>
</dbReference>
<evidence type="ECO:0000313" key="12">
    <source>
        <dbReference type="Proteomes" id="UP000887568"/>
    </source>
</evidence>
<dbReference type="GO" id="GO:0008887">
    <property type="term" value="F:glycerate kinase activity"/>
    <property type="evidence" value="ECO:0007669"/>
    <property type="project" value="UniProtKB-EC"/>
</dbReference>
<protein>
    <recommendedName>
        <fullName evidence="4">Glycerate kinase</fullName>
        <ecNumber evidence="3">2.7.1.31</ecNumber>
    </recommendedName>
</protein>
<dbReference type="OrthoDB" id="44918at2759"/>
<evidence type="ECO:0000256" key="8">
    <source>
        <dbReference type="ARBA" id="ARBA00022840"/>
    </source>
</evidence>
<dbReference type="InterPro" id="IPR007835">
    <property type="entry name" value="MOFRL"/>
</dbReference>
<keyword evidence="7" id="KW-0418">Kinase</keyword>
<dbReference type="GO" id="GO:0005524">
    <property type="term" value="F:ATP binding"/>
    <property type="evidence" value="ECO:0007669"/>
    <property type="project" value="UniProtKB-KW"/>
</dbReference>
<dbReference type="Gene3D" id="3.40.50.10180">
    <property type="entry name" value="Glycerate kinase, MOFRL-like N-terminal domain"/>
    <property type="match status" value="1"/>
</dbReference>
<dbReference type="RefSeq" id="XP_038054438.1">
    <property type="nucleotide sequence ID" value="XM_038198510.1"/>
</dbReference>
<name>A0A913ZRP1_PATMI</name>
<keyword evidence="8" id="KW-0067">ATP-binding</keyword>
<dbReference type="GO" id="GO:0005737">
    <property type="term" value="C:cytoplasm"/>
    <property type="evidence" value="ECO:0007669"/>
    <property type="project" value="TreeGrafter"/>
</dbReference>
<evidence type="ECO:0000259" key="9">
    <source>
        <dbReference type="Pfam" id="PF05161"/>
    </source>
</evidence>
<keyword evidence="12" id="KW-1185">Reference proteome</keyword>
<feature type="domain" description="MOFRL" evidence="9">
    <location>
        <begin position="426"/>
        <end position="543"/>
    </location>
</feature>
<dbReference type="PANTHER" id="PTHR12227">
    <property type="entry name" value="GLYCERATE KINASE"/>
    <property type="match status" value="1"/>
</dbReference>
<dbReference type="EnsemblMetazoa" id="XM_038198510.1">
    <property type="protein sequence ID" value="XP_038054438.1"/>
    <property type="gene ID" value="LOC119726706"/>
</dbReference>
<dbReference type="InterPro" id="IPR025286">
    <property type="entry name" value="MOFRL_assoc_dom"/>
</dbReference>
<evidence type="ECO:0000256" key="2">
    <source>
        <dbReference type="ARBA" id="ARBA00005393"/>
    </source>
</evidence>
<dbReference type="EC" id="2.7.1.31" evidence="3"/>
<evidence type="ECO:0000256" key="4">
    <source>
        <dbReference type="ARBA" id="ARBA00020720"/>
    </source>
</evidence>
<dbReference type="GeneID" id="119726706"/>
<dbReference type="SUPFAM" id="SSF82544">
    <property type="entry name" value="GckA/TtuD-like"/>
    <property type="match status" value="1"/>
</dbReference>
<accession>A0A913ZRP1</accession>
<sequence length="557" mass="59320">MATLRFISGIHLRRTALNDLFSYRNMTSMSRNLSTSNKLNMDTSRPTDKLKQDAKSIFAAGVDAVLPHRMVAKALCYHGNCLTVSGKQYKVDHNVSVVGFGKAVIGMVGAVDDILGEHVQRGIASVPFGIQDALRKAGRSYLLPSDASKVSILEGAKNNLPDEDSQRAAERITELTQGLGEGDVLIVLVSGGGSALLPAPTPPIALQDIYEVSRTLARHGSTIAELNTVRKHLSLLKGGGLAKLAYPAQVISLILSDIIGNQLDMIASGPTIRDDTTPQDCLDIISHLGATDSVPTSALNFFQEKVDTETANETTEPTACDHVLNVCIGHNQMAAEQAKKHAEDLGYAAVLLSTELSGEARKVGELFVVIAAYACELYNARQSTCEDHNASKLGQDLVTLHGLKVQTLEEIRTVVGTAYENKAPICLIGAGETTVTVTGKGKGGRNQEMSLAAAMAMKTQSDLNRFLHGGYHVVFLSAGTDGQDGPTDAAGALAHPSQVTLASQSGIDAESFLRNNNSYSFYSRLNDGTDLLKTGLTGTNVMDIQVLLVLPPDQIKK</sequence>
<dbReference type="OMA" id="GKAAWRM"/>
<evidence type="ECO:0000256" key="3">
    <source>
        <dbReference type="ARBA" id="ARBA00012101"/>
    </source>
</evidence>
<dbReference type="Pfam" id="PF05161">
    <property type="entry name" value="MOFRL"/>
    <property type="match status" value="1"/>
</dbReference>
<dbReference type="Gene3D" id="3.40.1480.10">
    <property type="entry name" value="MOFRL domain"/>
    <property type="match status" value="1"/>
</dbReference>
<keyword evidence="6" id="KW-0547">Nucleotide-binding</keyword>